<dbReference type="AlphaFoldDB" id="A0AAC8THC5"/>
<dbReference type="KEGG" id="age:AA314_07654"/>
<evidence type="ECO:0000313" key="2">
    <source>
        <dbReference type="Proteomes" id="UP000035579"/>
    </source>
</evidence>
<evidence type="ECO:0000313" key="1">
    <source>
        <dbReference type="EMBL" id="AKJ06028.1"/>
    </source>
</evidence>
<accession>A0AAC8THC5</accession>
<name>A0AAC8THC5_9BACT</name>
<proteinExistence type="predicted"/>
<dbReference type="Proteomes" id="UP000035579">
    <property type="component" value="Chromosome"/>
</dbReference>
<gene>
    <name evidence="1" type="ORF">AA314_07654</name>
</gene>
<reference evidence="1 2" key="1">
    <citation type="submission" date="2015-05" db="EMBL/GenBank/DDBJ databases">
        <title>Genome assembly of Archangium gephyra DSM 2261.</title>
        <authorList>
            <person name="Sharma G."/>
            <person name="Subramanian S."/>
        </authorList>
    </citation>
    <scope>NUCLEOTIDE SEQUENCE [LARGE SCALE GENOMIC DNA]</scope>
    <source>
        <strain evidence="1 2">DSM 2261</strain>
    </source>
</reference>
<organism evidence="1 2">
    <name type="scientific">Archangium gephyra</name>
    <dbReference type="NCBI Taxonomy" id="48"/>
    <lineage>
        <taxon>Bacteria</taxon>
        <taxon>Pseudomonadati</taxon>
        <taxon>Myxococcota</taxon>
        <taxon>Myxococcia</taxon>
        <taxon>Myxococcales</taxon>
        <taxon>Cystobacterineae</taxon>
        <taxon>Archangiaceae</taxon>
        <taxon>Archangium</taxon>
    </lineage>
</organism>
<sequence>MQWPLVRVKAQGIPFHERDSMNFKKLLPGALVAAGLVTACGGEVQETGAEQGDPRVIESGLTTYYTTALGETVPCVTGSASHQNAAPYTLSGCTLAENFTHTYRDDGDSTTPPFTVQFVAGKYLNVPGTGLIGAGYINGDQSLYVGAVNGSVLLDSGSTVGFRTNSLATGMVYTGSLAADTCLWKNSTTKVICAGVNYSIQFTSGGYVYGCTVLGPC</sequence>
<dbReference type="EMBL" id="CP011509">
    <property type="protein sequence ID" value="AKJ06028.1"/>
    <property type="molecule type" value="Genomic_DNA"/>
</dbReference>
<protein>
    <submittedName>
        <fullName evidence="1">Uncharacterized protein</fullName>
    </submittedName>
</protein>